<sequence length="346" mass="39445">MEAGRAFQIGADQKRKPQAMRDQNAFKKQLKIQIQFKLNLKDLAIKESYGHRGMNIYVRRSADALRLCTGLYGSDNVIERLLIDPSLTSLPHLIMPEVTFALASNFLRMEAGLSKMILEAKYILFRNQSDVVYSAEEQTVRKSPFSYVQLQPYGELAIVAEDCTIDGYVLAKLSGMTINLGHDSFRVKNCKFSVEISAKQQPPIIAPYFTVEQTKQLQYLLSRPIRAELMPKLQAAVFSFINTSLVFGDYLPKFREYQNNIFKETSKYVNDIAIALDNKTVEKNLATLDAESVSLTWKSKVRGSTTFGNETALENHDFVTEIHDVSVDFAIDLERREARFEVVIWR</sequence>
<dbReference type="AlphaFoldDB" id="A0A8S4RZM2"/>
<evidence type="ECO:0000313" key="2">
    <source>
        <dbReference type="Proteomes" id="UP000838756"/>
    </source>
</evidence>
<proteinExistence type="predicted"/>
<evidence type="ECO:0000313" key="1">
    <source>
        <dbReference type="EMBL" id="CAH2243311.1"/>
    </source>
</evidence>
<dbReference type="Proteomes" id="UP000838756">
    <property type="component" value="Unassembled WGS sequence"/>
</dbReference>
<dbReference type="OrthoDB" id="7414190at2759"/>
<reference evidence="1" key="1">
    <citation type="submission" date="2022-03" db="EMBL/GenBank/DDBJ databases">
        <authorList>
            <person name="Lindestad O."/>
        </authorList>
    </citation>
    <scope>NUCLEOTIDE SEQUENCE</scope>
</reference>
<keyword evidence="2" id="KW-1185">Reference proteome</keyword>
<protein>
    <submittedName>
        <fullName evidence="1">Jg2811 protein</fullName>
    </submittedName>
</protein>
<comment type="caution">
    <text evidence="1">The sequence shown here is derived from an EMBL/GenBank/DDBJ whole genome shotgun (WGS) entry which is preliminary data.</text>
</comment>
<dbReference type="EMBL" id="CAKXAJ010025737">
    <property type="protein sequence ID" value="CAH2243311.1"/>
    <property type="molecule type" value="Genomic_DNA"/>
</dbReference>
<accession>A0A8S4RZM2</accession>
<gene>
    <name evidence="1" type="primary">jg2811</name>
    <name evidence="1" type="ORF">PAEG_LOCUS19471</name>
</gene>
<organism evidence="1 2">
    <name type="scientific">Pararge aegeria aegeria</name>
    <dbReference type="NCBI Taxonomy" id="348720"/>
    <lineage>
        <taxon>Eukaryota</taxon>
        <taxon>Metazoa</taxon>
        <taxon>Ecdysozoa</taxon>
        <taxon>Arthropoda</taxon>
        <taxon>Hexapoda</taxon>
        <taxon>Insecta</taxon>
        <taxon>Pterygota</taxon>
        <taxon>Neoptera</taxon>
        <taxon>Endopterygota</taxon>
        <taxon>Lepidoptera</taxon>
        <taxon>Glossata</taxon>
        <taxon>Ditrysia</taxon>
        <taxon>Papilionoidea</taxon>
        <taxon>Nymphalidae</taxon>
        <taxon>Satyrinae</taxon>
        <taxon>Satyrini</taxon>
        <taxon>Parargina</taxon>
        <taxon>Pararge</taxon>
    </lineage>
</organism>
<name>A0A8S4RZM2_9NEOP</name>